<dbReference type="PANTHER" id="PTHR23098">
    <property type="entry name" value="AGAP001331-PA-RELATED"/>
    <property type="match status" value="1"/>
</dbReference>
<dbReference type="GO" id="GO:0005634">
    <property type="term" value="C:nucleus"/>
    <property type="evidence" value="ECO:0007669"/>
    <property type="project" value="TreeGrafter"/>
</dbReference>
<dbReference type="KEGG" id="cvn:111112026"/>
<dbReference type="GeneID" id="111112026"/>
<dbReference type="InterPro" id="IPR028002">
    <property type="entry name" value="Myb_DNA-bind_5"/>
</dbReference>
<dbReference type="Pfam" id="PF13873">
    <property type="entry name" value="Myb_DNA-bind_5"/>
    <property type="match status" value="1"/>
</dbReference>
<accession>A0A8B8BNU3</accession>
<evidence type="ECO:0000313" key="4">
    <source>
        <dbReference type="RefSeq" id="XP_022305017.1"/>
    </source>
</evidence>
<dbReference type="OrthoDB" id="6147913at2759"/>
<evidence type="ECO:0000313" key="3">
    <source>
        <dbReference type="Proteomes" id="UP000694844"/>
    </source>
</evidence>
<dbReference type="AlphaFoldDB" id="A0A8B8BNU3"/>
<gene>
    <name evidence="4" type="primary">LOC111112026</name>
</gene>
<dbReference type="Proteomes" id="UP000694844">
    <property type="component" value="Chromosome 9"/>
</dbReference>
<evidence type="ECO:0000259" key="2">
    <source>
        <dbReference type="Pfam" id="PF13873"/>
    </source>
</evidence>
<dbReference type="RefSeq" id="XP_022305017.1">
    <property type="nucleotide sequence ID" value="XM_022449309.1"/>
</dbReference>
<dbReference type="PANTHER" id="PTHR23098:SF16">
    <property type="entry name" value="REGULATORY PROTEIN ZESTE"/>
    <property type="match status" value="1"/>
</dbReference>
<feature type="region of interest" description="Disordered" evidence="1">
    <location>
        <begin position="193"/>
        <end position="214"/>
    </location>
</feature>
<keyword evidence="3" id="KW-1185">Reference proteome</keyword>
<sequence>MSSSKRKPNWSGAEIEALAQAVSENIRTVKGKFTPALTQETKNKCWIAITERINAVNDSRASRDTSEVKKKWQDISSLTKKKEAERIKHRRVTGGGPAMNEDIKPWEQLIIGTFSKSSLEGVQGGVDSGSPASSSQCHTLLERETSYPFGCQLEAVETTQAAETTQAVGTCEETREEFETVIFENSLPSADGAASYPSIQNKKKRKSPYSVSGNEGDRYKSEFLTLEKEKNRHLKQYREKKLALLENIIKQHDEIIDLQMRSTTALEVIADKFQPQVQIPSPLSVSPIIRFDSAS</sequence>
<evidence type="ECO:0000256" key="1">
    <source>
        <dbReference type="SAM" id="MobiDB-lite"/>
    </source>
</evidence>
<organism evidence="3 4">
    <name type="scientific">Crassostrea virginica</name>
    <name type="common">Eastern oyster</name>
    <dbReference type="NCBI Taxonomy" id="6565"/>
    <lineage>
        <taxon>Eukaryota</taxon>
        <taxon>Metazoa</taxon>
        <taxon>Spiralia</taxon>
        <taxon>Lophotrochozoa</taxon>
        <taxon>Mollusca</taxon>
        <taxon>Bivalvia</taxon>
        <taxon>Autobranchia</taxon>
        <taxon>Pteriomorphia</taxon>
        <taxon>Ostreida</taxon>
        <taxon>Ostreoidea</taxon>
        <taxon>Ostreidae</taxon>
        <taxon>Crassostrea</taxon>
    </lineage>
</organism>
<feature type="domain" description="Myb/SANT-like DNA-binding" evidence="2">
    <location>
        <begin position="6"/>
        <end position="83"/>
    </location>
</feature>
<protein>
    <submittedName>
        <fullName evidence="4">Uncharacterized protein LOC111112026</fullName>
    </submittedName>
</protein>
<name>A0A8B8BNU3_CRAVI</name>
<reference evidence="4" key="1">
    <citation type="submission" date="2025-08" db="UniProtKB">
        <authorList>
            <consortium name="RefSeq"/>
        </authorList>
    </citation>
    <scope>IDENTIFICATION</scope>
    <source>
        <tissue evidence="4">Whole sample</tissue>
    </source>
</reference>
<proteinExistence type="predicted"/>